<dbReference type="Proteomes" id="UP000008710">
    <property type="component" value="Chromosome"/>
</dbReference>
<evidence type="ECO:0000313" key="6">
    <source>
        <dbReference type="EMBL" id="ABG95833.1"/>
    </source>
</evidence>
<keyword evidence="3" id="KW-0963">Cytoplasm</keyword>
<dbReference type="eggNOG" id="ENOG5033TZG">
    <property type="taxonomic scope" value="Bacteria"/>
</dbReference>
<evidence type="ECO:0000256" key="1">
    <source>
        <dbReference type="ARBA" id="ARBA00004496"/>
    </source>
</evidence>
<dbReference type="Pfam" id="PF14011">
    <property type="entry name" value="ESX-1_EspG"/>
    <property type="match status" value="1"/>
</dbReference>
<evidence type="ECO:0000256" key="4">
    <source>
        <dbReference type="ARBA" id="ARBA00023186"/>
    </source>
</evidence>
<gene>
    <name evidence="6" type="ordered locus">RHA1_ro04036</name>
</gene>
<dbReference type="RefSeq" id="WP_011596548.1">
    <property type="nucleotide sequence ID" value="NC_008268.1"/>
</dbReference>
<proteinExistence type="inferred from homology"/>
<evidence type="ECO:0000256" key="3">
    <source>
        <dbReference type="ARBA" id="ARBA00022490"/>
    </source>
</evidence>
<reference evidence="7" key="1">
    <citation type="journal article" date="2006" name="Proc. Natl. Acad. Sci. U.S.A.">
        <title>The complete genome of Rhodococcus sp. RHA1 provides insights into a catabolic powerhouse.</title>
        <authorList>
            <person name="McLeod M.P."/>
            <person name="Warren R.L."/>
            <person name="Hsiao W.W.L."/>
            <person name="Araki N."/>
            <person name="Myhre M."/>
            <person name="Fernandes C."/>
            <person name="Miyazawa D."/>
            <person name="Wong W."/>
            <person name="Lillquist A.L."/>
            <person name="Wang D."/>
            <person name="Dosanjh M."/>
            <person name="Hara H."/>
            <person name="Petrescu A."/>
            <person name="Morin R.D."/>
            <person name="Yang G."/>
            <person name="Stott J.M."/>
            <person name="Schein J.E."/>
            <person name="Shin H."/>
            <person name="Smailus D."/>
            <person name="Siddiqui A.S."/>
            <person name="Marra M.A."/>
            <person name="Jones S.J.M."/>
            <person name="Holt R."/>
            <person name="Brinkman F.S.L."/>
            <person name="Miyauchi K."/>
            <person name="Fukuda M."/>
            <person name="Davies J.E."/>
            <person name="Mohn W.W."/>
            <person name="Eltis L.D."/>
        </authorList>
    </citation>
    <scope>NUCLEOTIDE SEQUENCE [LARGE SCALE GENOMIC DNA]</scope>
    <source>
        <strain evidence="7">RHA1</strain>
    </source>
</reference>
<dbReference type="HOGENOM" id="CLU_073321_1_0_11"/>
<dbReference type="KEGG" id="rha:RHA1_ro04036"/>
<feature type="region of interest" description="Disordered" evidence="5">
    <location>
        <begin position="262"/>
        <end position="284"/>
    </location>
</feature>
<name>Q0S9F3_RHOJR</name>
<evidence type="ECO:0008006" key="8">
    <source>
        <dbReference type="Google" id="ProtNLM"/>
    </source>
</evidence>
<organism evidence="6 7">
    <name type="scientific">Rhodococcus jostii (strain RHA1)</name>
    <dbReference type="NCBI Taxonomy" id="101510"/>
    <lineage>
        <taxon>Bacteria</taxon>
        <taxon>Bacillati</taxon>
        <taxon>Actinomycetota</taxon>
        <taxon>Actinomycetes</taxon>
        <taxon>Mycobacteriales</taxon>
        <taxon>Nocardiaceae</taxon>
        <taxon>Rhodococcus</taxon>
    </lineage>
</organism>
<evidence type="ECO:0000256" key="5">
    <source>
        <dbReference type="SAM" id="MobiDB-lite"/>
    </source>
</evidence>
<evidence type="ECO:0000313" key="7">
    <source>
        <dbReference type="Proteomes" id="UP000008710"/>
    </source>
</evidence>
<accession>Q0S9F3</accession>
<protein>
    <recommendedName>
        <fullName evidence="8">EspG family protein</fullName>
    </recommendedName>
</protein>
<dbReference type="InterPro" id="IPR025734">
    <property type="entry name" value="EspG"/>
</dbReference>
<dbReference type="EMBL" id="CP000431">
    <property type="protein sequence ID" value="ABG95833.1"/>
    <property type="molecule type" value="Genomic_DNA"/>
</dbReference>
<comment type="similarity">
    <text evidence="2">Belongs to the EspG family.</text>
</comment>
<sequence>MIDLGTQPGVPTLPAVTLSLDEMDYLVDTLALDVLTVVLDAIPRYDTYDARDAAFRGAVDTLAARDLLPGGGVHPELVDRLRVLARPLWEIALRWYVDGSISRLCISRGETLSVLALRAGDTYVVQDAGADIFAPVIGALGAADPMNVGVVNAPTVQLGEVFDHGGDGKSLAAALTALGVTAADATVLGNGMAACTTYAEIVGIVYGDGRYDPVGGPVTVFDTSAGRIVGTSSVSAHGVAWSSLSPGTPQRLRQALESLTDRLRRPTPVAASTMRRSRGAPSRW</sequence>
<dbReference type="OrthoDB" id="3681944at2"/>
<dbReference type="AlphaFoldDB" id="Q0S9F3"/>
<evidence type="ECO:0000256" key="2">
    <source>
        <dbReference type="ARBA" id="ARBA00006411"/>
    </source>
</evidence>
<comment type="subcellular location">
    <subcellularLocation>
        <location evidence="1">Cytoplasm</location>
    </subcellularLocation>
</comment>
<keyword evidence="4" id="KW-0143">Chaperone</keyword>